<dbReference type="EC" id="2.7.13.3" evidence="2"/>
<dbReference type="Pfam" id="PF00072">
    <property type="entry name" value="Response_reg"/>
    <property type="match status" value="2"/>
</dbReference>
<dbReference type="RefSeq" id="WP_008620048.1">
    <property type="nucleotide sequence ID" value="NZ_AONQ01000057.1"/>
</dbReference>
<dbReference type="InterPro" id="IPR005467">
    <property type="entry name" value="His_kinase_dom"/>
</dbReference>
<evidence type="ECO:0000256" key="4">
    <source>
        <dbReference type="ARBA" id="ARBA00022679"/>
    </source>
</evidence>
<dbReference type="SUPFAM" id="SSF55874">
    <property type="entry name" value="ATPase domain of HSP90 chaperone/DNA topoisomerase II/histidine kinase"/>
    <property type="match status" value="1"/>
</dbReference>
<feature type="modified residue" description="4-aspartylphosphate" evidence="6">
    <location>
        <position position="631"/>
    </location>
</feature>
<dbReference type="Gene3D" id="3.30.565.10">
    <property type="entry name" value="Histidine kinase-like ATPase, C-terminal domain"/>
    <property type="match status" value="1"/>
</dbReference>
<evidence type="ECO:0000256" key="6">
    <source>
        <dbReference type="PROSITE-ProRule" id="PRU00169"/>
    </source>
</evidence>
<dbReference type="CDD" id="cd00156">
    <property type="entry name" value="REC"/>
    <property type="match status" value="1"/>
</dbReference>
<evidence type="ECO:0000259" key="8">
    <source>
        <dbReference type="PROSITE" id="PS50109"/>
    </source>
</evidence>
<sequence>MTPPLPQAESKGEILIVEDTPASLELLSELLTGAGYAVRQAPDGELALWTARLRPPELILLDIRMPGLDGFEVCRRLKADPTNAATPVIFLSALDAIEDKVQGLSLGAADYITKPYQPEEVLARVNTHITLARLHKALDEERELLEQRVRERTATLEAERREMSRVLTALDMAGDGIAILSQDNRITYANQAMVGTIGLGRLEELLGHTSEDIVIGGTPIFDAAEIRLARDAVHRLGWWSGELTLHLPSQNRPHRILAHLRALPDGGRVAVLTDVTEARQREDEKRRLESQLEQARKLEALGQLTAGVAHDFNNLLGAILGFAQFIVEDTAEDSPLHRYGTRIVKAGQQAKSLIGQILAFSNRRDAAFEVFDLCALIDENMNILRAIVPPTTTLDVRTEVEEPAIAGHRSQITQVLVNLTVNASEALQGGPGTVTIEVGDADLAAPSFQQLRSALAGETSLQSPIQSWTGMEGRIHAGFGHLQPEMRYLRLTVSDTGEGMDADTVSRVFDPFFTTKGKTGGTGLGLAVVHGAVASHGGAVLLTSVPGRGSRFDILLPMADGLGQGDARSSSPLPVAHKGSILLVEDSSEFGDMLMTALFRLGYEISVCDNPVDALGYVREDPAAWDMVITDQAMPAMTGAELVSGIKTIRPDLPCIICTAFPDDIAQEKAYQAGANGFATKPLDIGHFSVMVRDLICGDPPVDPG</sequence>
<keyword evidence="3 6" id="KW-0597">Phosphoprotein</keyword>
<evidence type="ECO:0000256" key="3">
    <source>
        <dbReference type="ARBA" id="ARBA00022553"/>
    </source>
</evidence>
<dbReference type="SMART" id="SM00387">
    <property type="entry name" value="HATPase_c"/>
    <property type="match status" value="1"/>
</dbReference>
<dbReference type="SMART" id="SM00448">
    <property type="entry name" value="REC"/>
    <property type="match status" value="2"/>
</dbReference>
<dbReference type="PANTHER" id="PTHR43047">
    <property type="entry name" value="TWO-COMPONENT HISTIDINE PROTEIN KINASE"/>
    <property type="match status" value="1"/>
</dbReference>
<reference evidence="10 11" key="1">
    <citation type="journal article" date="2014" name="Genome Announc.">
        <title>Draft Genome Sequence of Magnetospirillum sp. Strain SO-1, a Freshwater Magnetotactic Bacterium Isolated from the Ol'khovka River, Russia.</title>
        <authorList>
            <person name="Grouzdev D.S."/>
            <person name="Dziuba M.V."/>
            <person name="Sukhacheva M.S."/>
            <person name="Mardanov A.V."/>
            <person name="Beletskiy A.V."/>
            <person name="Kuznetsov B.B."/>
            <person name="Skryabin K.G."/>
        </authorList>
    </citation>
    <scope>NUCLEOTIDE SEQUENCE [LARGE SCALE GENOMIC DNA]</scope>
    <source>
        <strain evidence="10 11">SO-1</strain>
    </source>
</reference>
<protein>
    <recommendedName>
        <fullName evidence="2">histidine kinase</fullName>
        <ecNumber evidence="2">2.7.13.3</ecNumber>
    </recommendedName>
</protein>
<keyword evidence="11" id="KW-1185">Reference proteome</keyword>
<dbReference type="CDD" id="cd00082">
    <property type="entry name" value="HisKA"/>
    <property type="match status" value="1"/>
</dbReference>
<dbReference type="PATRIC" id="fig|1244869.3.peg.3500"/>
<feature type="domain" description="Response regulatory" evidence="9">
    <location>
        <begin position="13"/>
        <end position="129"/>
    </location>
</feature>
<evidence type="ECO:0000256" key="1">
    <source>
        <dbReference type="ARBA" id="ARBA00000085"/>
    </source>
</evidence>
<dbReference type="Proteomes" id="UP000011744">
    <property type="component" value="Unassembled WGS sequence"/>
</dbReference>
<dbReference type="GO" id="GO:0005886">
    <property type="term" value="C:plasma membrane"/>
    <property type="evidence" value="ECO:0007669"/>
    <property type="project" value="TreeGrafter"/>
</dbReference>
<evidence type="ECO:0000313" key="10">
    <source>
        <dbReference type="EMBL" id="EME68652.1"/>
    </source>
</evidence>
<dbReference type="AlphaFoldDB" id="M2ZMZ2"/>
<dbReference type="SUPFAM" id="SSF55785">
    <property type="entry name" value="PYP-like sensor domain (PAS domain)"/>
    <property type="match status" value="1"/>
</dbReference>
<dbReference type="EMBL" id="AONQ01000057">
    <property type="protein sequence ID" value="EME68652.1"/>
    <property type="molecule type" value="Genomic_DNA"/>
</dbReference>
<dbReference type="InterPro" id="IPR035965">
    <property type="entry name" value="PAS-like_dom_sf"/>
</dbReference>
<dbReference type="InterPro" id="IPR003594">
    <property type="entry name" value="HATPase_dom"/>
</dbReference>
<evidence type="ECO:0000259" key="9">
    <source>
        <dbReference type="PROSITE" id="PS50110"/>
    </source>
</evidence>
<keyword evidence="7" id="KW-0175">Coiled coil</keyword>
<comment type="catalytic activity">
    <reaction evidence="1">
        <text>ATP + protein L-histidine = ADP + protein N-phospho-L-histidine.</text>
        <dbReference type="EC" id="2.7.13.3"/>
    </reaction>
</comment>
<dbReference type="OrthoDB" id="9796100at2"/>
<dbReference type="InterPro" id="IPR004358">
    <property type="entry name" value="Sig_transdc_His_kin-like_C"/>
</dbReference>
<accession>M2ZMZ2</accession>
<dbReference type="Pfam" id="PF00512">
    <property type="entry name" value="HisKA"/>
    <property type="match status" value="1"/>
</dbReference>
<dbReference type="InterPro" id="IPR003661">
    <property type="entry name" value="HisK_dim/P_dom"/>
</dbReference>
<evidence type="ECO:0000256" key="2">
    <source>
        <dbReference type="ARBA" id="ARBA00012438"/>
    </source>
</evidence>
<evidence type="ECO:0000313" key="11">
    <source>
        <dbReference type="Proteomes" id="UP000011744"/>
    </source>
</evidence>
<dbReference type="SMART" id="SM00091">
    <property type="entry name" value="PAS"/>
    <property type="match status" value="1"/>
</dbReference>
<dbReference type="eggNOG" id="COG3852">
    <property type="taxonomic scope" value="Bacteria"/>
</dbReference>
<dbReference type="STRING" id="1244869.H261_17448"/>
<gene>
    <name evidence="10" type="ORF">H261_17448</name>
</gene>
<dbReference type="GO" id="GO:0009927">
    <property type="term" value="F:histidine phosphotransfer kinase activity"/>
    <property type="evidence" value="ECO:0007669"/>
    <property type="project" value="TreeGrafter"/>
</dbReference>
<name>M2ZMZ2_9PROT</name>
<dbReference type="InterPro" id="IPR000014">
    <property type="entry name" value="PAS"/>
</dbReference>
<feature type="domain" description="Histidine kinase" evidence="8">
    <location>
        <begin position="307"/>
        <end position="560"/>
    </location>
</feature>
<dbReference type="PROSITE" id="PS50109">
    <property type="entry name" value="HIS_KIN"/>
    <property type="match status" value="1"/>
</dbReference>
<dbReference type="InterPro" id="IPR001789">
    <property type="entry name" value="Sig_transdc_resp-reg_receiver"/>
</dbReference>
<dbReference type="PRINTS" id="PR00344">
    <property type="entry name" value="BCTRLSENSOR"/>
</dbReference>
<evidence type="ECO:0000256" key="7">
    <source>
        <dbReference type="SAM" id="Coils"/>
    </source>
</evidence>
<dbReference type="GO" id="GO:0000155">
    <property type="term" value="F:phosphorelay sensor kinase activity"/>
    <property type="evidence" value="ECO:0007669"/>
    <property type="project" value="InterPro"/>
</dbReference>
<dbReference type="eggNOG" id="COG3437">
    <property type="taxonomic scope" value="Bacteria"/>
</dbReference>
<organism evidence="10 11">
    <name type="scientific">Paramagnetospirillum caucaseum</name>
    <dbReference type="NCBI Taxonomy" id="1244869"/>
    <lineage>
        <taxon>Bacteria</taxon>
        <taxon>Pseudomonadati</taxon>
        <taxon>Pseudomonadota</taxon>
        <taxon>Alphaproteobacteria</taxon>
        <taxon>Rhodospirillales</taxon>
        <taxon>Magnetospirillaceae</taxon>
        <taxon>Paramagnetospirillum</taxon>
    </lineage>
</organism>
<dbReference type="Gene3D" id="3.30.450.20">
    <property type="entry name" value="PAS domain"/>
    <property type="match status" value="1"/>
</dbReference>
<feature type="modified residue" description="4-aspartylphosphate" evidence="6">
    <location>
        <position position="62"/>
    </location>
</feature>
<dbReference type="PROSITE" id="PS50110">
    <property type="entry name" value="RESPONSE_REGULATORY"/>
    <property type="match status" value="2"/>
</dbReference>
<dbReference type="InterPro" id="IPR036097">
    <property type="entry name" value="HisK_dim/P_sf"/>
</dbReference>
<feature type="coiled-coil region" evidence="7">
    <location>
        <begin position="131"/>
        <end position="162"/>
    </location>
</feature>
<dbReference type="SUPFAM" id="SSF52172">
    <property type="entry name" value="CheY-like"/>
    <property type="match status" value="2"/>
</dbReference>
<dbReference type="SUPFAM" id="SSF47384">
    <property type="entry name" value="Homodimeric domain of signal transducing histidine kinase"/>
    <property type="match status" value="1"/>
</dbReference>
<comment type="caution">
    <text evidence="10">The sequence shown here is derived from an EMBL/GenBank/DDBJ whole genome shotgun (WGS) entry which is preliminary data.</text>
</comment>
<dbReference type="Gene3D" id="1.10.287.130">
    <property type="match status" value="1"/>
</dbReference>
<dbReference type="PANTHER" id="PTHR43047:SF72">
    <property type="entry name" value="OSMOSENSING HISTIDINE PROTEIN KINASE SLN1"/>
    <property type="match status" value="1"/>
</dbReference>
<dbReference type="InterPro" id="IPR036890">
    <property type="entry name" value="HATPase_C_sf"/>
</dbReference>
<proteinExistence type="predicted"/>
<dbReference type="SMART" id="SM00388">
    <property type="entry name" value="HisKA"/>
    <property type="match status" value="1"/>
</dbReference>
<keyword evidence="4" id="KW-0808">Transferase</keyword>
<dbReference type="InterPro" id="IPR011006">
    <property type="entry name" value="CheY-like_superfamily"/>
</dbReference>
<dbReference type="InterPro" id="IPR013656">
    <property type="entry name" value="PAS_4"/>
</dbReference>
<dbReference type="Pfam" id="PF02518">
    <property type="entry name" value="HATPase_c"/>
    <property type="match status" value="1"/>
</dbReference>
<evidence type="ECO:0000256" key="5">
    <source>
        <dbReference type="ARBA" id="ARBA00022777"/>
    </source>
</evidence>
<dbReference type="Pfam" id="PF08448">
    <property type="entry name" value="PAS_4"/>
    <property type="match status" value="1"/>
</dbReference>
<feature type="domain" description="Response regulatory" evidence="9">
    <location>
        <begin position="580"/>
        <end position="696"/>
    </location>
</feature>
<dbReference type="CDD" id="cd00130">
    <property type="entry name" value="PAS"/>
    <property type="match status" value="1"/>
</dbReference>
<keyword evidence="5" id="KW-0418">Kinase</keyword>
<dbReference type="Gene3D" id="3.40.50.2300">
    <property type="match status" value="2"/>
</dbReference>